<dbReference type="Proteomes" id="UP001318040">
    <property type="component" value="Chromosome 54"/>
</dbReference>
<dbReference type="CTD" id="134121"/>
<gene>
    <name evidence="3" type="primary">LOC116954251</name>
</gene>
<sequence>MEAAKDAPRTQMSTLGNVAKHVGDQDSSSSYFNTAKERPAVCMYDVLFHQQGGYDAHLHRDDRQHSKSRGLNVHAEEMARAVPVLSSSEYGRQARAFVDPSDRKFARVGIVRAEFYRLNGASLQHTGSCQN</sequence>
<dbReference type="AlphaFoldDB" id="A0AAJ7XEW8"/>
<organism evidence="2 3">
    <name type="scientific">Petromyzon marinus</name>
    <name type="common">Sea lamprey</name>
    <dbReference type="NCBI Taxonomy" id="7757"/>
    <lineage>
        <taxon>Eukaryota</taxon>
        <taxon>Metazoa</taxon>
        <taxon>Chordata</taxon>
        <taxon>Craniata</taxon>
        <taxon>Vertebrata</taxon>
        <taxon>Cyclostomata</taxon>
        <taxon>Hyperoartia</taxon>
        <taxon>Petromyzontiformes</taxon>
        <taxon>Petromyzontidae</taxon>
        <taxon>Petromyzon</taxon>
    </lineage>
</organism>
<name>A0AAJ7XEW8_PETMA</name>
<evidence type="ECO:0000313" key="2">
    <source>
        <dbReference type="Proteomes" id="UP001318040"/>
    </source>
</evidence>
<dbReference type="Pfam" id="PF15074">
    <property type="entry name" value="CFAP90"/>
    <property type="match status" value="1"/>
</dbReference>
<keyword evidence="2" id="KW-1185">Reference proteome</keyword>
<dbReference type="PANTHER" id="PTHR34444">
    <property type="entry name" value="LOC361192"/>
    <property type="match status" value="1"/>
</dbReference>
<evidence type="ECO:0000256" key="1">
    <source>
        <dbReference type="SAM" id="MobiDB-lite"/>
    </source>
</evidence>
<dbReference type="PANTHER" id="PTHR34444:SF3">
    <property type="match status" value="1"/>
</dbReference>
<protein>
    <submittedName>
        <fullName evidence="3">Uncharacterized protein C5orf49-like isoform X4</fullName>
    </submittedName>
</protein>
<evidence type="ECO:0000313" key="3">
    <source>
        <dbReference type="RefSeq" id="XP_032830723.1"/>
    </source>
</evidence>
<accession>A0AAJ7XEW8</accession>
<feature type="region of interest" description="Disordered" evidence="1">
    <location>
        <begin position="1"/>
        <end position="31"/>
    </location>
</feature>
<reference evidence="3" key="1">
    <citation type="submission" date="2025-08" db="UniProtKB">
        <authorList>
            <consortium name="RefSeq"/>
        </authorList>
    </citation>
    <scope>IDENTIFICATION</scope>
    <source>
        <tissue evidence="3">Sperm</tissue>
    </source>
</reference>
<proteinExistence type="predicted"/>
<dbReference type="InterPro" id="IPR027901">
    <property type="entry name" value="CFAP90"/>
</dbReference>
<dbReference type="RefSeq" id="XP_032830723.1">
    <property type="nucleotide sequence ID" value="XM_032974832.1"/>
</dbReference>